<dbReference type="Pfam" id="PF02544">
    <property type="entry name" value="Steroid_dh"/>
    <property type="match status" value="1"/>
</dbReference>
<feature type="transmembrane region" description="Helical" evidence="6">
    <location>
        <begin position="72"/>
        <end position="95"/>
    </location>
</feature>
<keyword evidence="4 6" id="KW-1133">Transmembrane helix</keyword>
<name>A0A9D4UCG9_ADICA</name>
<dbReference type="GO" id="GO:0016020">
    <property type="term" value="C:membrane"/>
    <property type="evidence" value="ECO:0007669"/>
    <property type="project" value="UniProtKB-SubCell"/>
</dbReference>
<dbReference type="AlphaFoldDB" id="A0A9D4UCG9"/>
<evidence type="ECO:0000313" key="9">
    <source>
        <dbReference type="Proteomes" id="UP000886520"/>
    </source>
</evidence>
<keyword evidence="9" id="KW-1185">Reference proteome</keyword>
<dbReference type="GO" id="GO:0006629">
    <property type="term" value="P:lipid metabolic process"/>
    <property type="evidence" value="ECO:0007669"/>
    <property type="project" value="InterPro"/>
</dbReference>
<dbReference type="PANTHER" id="PTHR10556:SF35">
    <property type="entry name" value="3-OXO-5-ALPHA-STEROID 4-DEHYDROGENASE FAMILY PROTEIN"/>
    <property type="match status" value="1"/>
</dbReference>
<dbReference type="OrthoDB" id="5788137at2759"/>
<keyword evidence="5 6" id="KW-0472">Membrane</keyword>
<organism evidence="8 9">
    <name type="scientific">Adiantum capillus-veneris</name>
    <name type="common">Maidenhair fern</name>
    <dbReference type="NCBI Taxonomy" id="13818"/>
    <lineage>
        <taxon>Eukaryota</taxon>
        <taxon>Viridiplantae</taxon>
        <taxon>Streptophyta</taxon>
        <taxon>Embryophyta</taxon>
        <taxon>Tracheophyta</taxon>
        <taxon>Polypodiopsida</taxon>
        <taxon>Polypodiidae</taxon>
        <taxon>Polypodiales</taxon>
        <taxon>Pteridineae</taxon>
        <taxon>Pteridaceae</taxon>
        <taxon>Vittarioideae</taxon>
        <taxon>Adiantum</taxon>
    </lineage>
</organism>
<feature type="transmembrane region" description="Helical" evidence="6">
    <location>
        <begin position="33"/>
        <end position="51"/>
    </location>
</feature>
<feature type="transmembrane region" description="Helical" evidence="6">
    <location>
        <begin position="143"/>
        <end position="161"/>
    </location>
</feature>
<comment type="subcellular location">
    <subcellularLocation>
        <location evidence="1">Membrane</location>
        <topology evidence="1">Multi-pass membrane protein</topology>
    </subcellularLocation>
</comment>
<comment type="similarity">
    <text evidence="2">Belongs to the steroid 5-alpha reductase family.</text>
</comment>
<evidence type="ECO:0000256" key="4">
    <source>
        <dbReference type="ARBA" id="ARBA00022989"/>
    </source>
</evidence>
<comment type="caution">
    <text evidence="8">The sequence shown here is derived from an EMBL/GenBank/DDBJ whole genome shotgun (WGS) entry which is preliminary data.</text>
</comment>
<dbReference type="Proteomes" id="UP000886520">
    <property type="component" value="Chromosome 20"/>
</dbReference>
<reference evidence="8" key="1">
    <citation type="submission" date="2021-01" db="EMBL/GenBank/DDBJ databases">
        <title>Adiantum capillus-veneris genome.</title>
        <authorList>
            <person name="Fang Y."/>
            <person name="Liao Q."/>
        </authorList>
    </citation>
    <scope>NUCLEOTIDE SEQUENCE</scope>
    <source>
        <strain evidence="8">H3</strain>
        <tissue evidence="8">Leaf</tissue>
    </source>
</reference>
<feature type="transmembrane region" description="Helical" evidence="6">
    <location>
        <begin position="181"/>
        <end position="201"/>
    </location>
</feature>
<dbReference type="InterPro" id="IPR039357">
    <property type="entry name" value="SRD5A/TECR"/>
</dbReference>
<dbReference type="InterPro" id="IPR001104">
    <property type="entry name" value="3-oxo-5_a-steroid_4-DH_C"/>
</dbReference>
<evidence type="ECO:0000256" key="6">
    <source>
        <dbReference type="SAM" id="Phobius"/>
    </source>
</evidence>
<dbReference type="GO" id="GO:0016627">
    <property type="term" value="F:oxidoreductase activity, acting on the CH-CH group of donors"/>
    <property type="evidence" value="ECO:0007669"/>
    <property type="project" value="InterPro"/>
</dbReference>
<evidence type="ECO:0000256" key="5">
    <source>
        <dbReference type="ARBA" id="ARBA00023136"/>
    </source>
</evidence>
<evidence type="ECO:0000259" key="7">
    <source>
        <dbReference type="Pfam" id="PF02544"/>
    </source>
</evidence>
<keyword evidence="3 6" id="KW-0812">Transmembrane</keyword>
<protein>
    <recommendedName>
        <fullName evidence="7">3-oxo-5-alpha-steroid 4-dehydrogenase C-terminal domain-containing protein</fullName>
    </recommendedName>
</protein>
<gene>
    <name evidence="8" type="ORF">GOP47_0021201</name>
</gene>
<accession>A0A9D4UCG9</accession>
<dbReference type="EMBL" id="JABFUD020000020">
    <property type="protein sequence ID" value="KAI5064531.1"/>
    <property type="molecule type" value="Genomic_DNA"/>
</dbReference>
<dbReference type="PANTHER" id="PTHR10556">
    <property type="entry name" value="3-OXO-5-ALPHA-STEROID 4-DEHYDROGENASE"/>
    <property type="match status" value="1"/>
</dbReference>
<sequence length="290" mass="32519">KWHTERERERTDIKMRLRCVVEMVVVGPRTDPLSLKALDVGCAIYFIWMLAGEVRGDGLRYSKFAKAAGLTWPSRVGMAVMYLPSFLLPSAFLLLKLSHSRLLPSACTTRLLLTSSALSLHFFKRVLEVLFVHKYSGSMEVKMSILISGAYATATGVILYAQQLAAESNQEPPIDLMKWGVGVFVVGITGNFYHHYLLATLRSEKKPSNGASQYKIPQGGLFRWVVCPHYLCESIGFFGVAMIAQTFIALLTAVGMSASLCARSYKTKEWYLKKIDGFPAHRKPFFPFLF</sequence>
<evidence type="ECO:0000313" key="8">
    <source>
        <dbReference type="EMBL" id="KAI5064531.1"/>
    </source>
</evidence>
<evidence type="ECO:0000256" key="1">
    <source>
        <dbReference type="ARBA" id="ARBA00004141"/>
    </source>
</evidence>
<feature type="non-terminal residue" evidence="8">
    <location>
        <position position="1"/>
    </location>
</feature>
<dbReference type="PROSITE" id="PS50244">
    <property type="entry name" value="S5A_REDUCTASE"/>
    <property type="match status" value="1"/>
</dbReference>
<evidence type="ECO:0000256" key="3">
    <source>
        <dbReference type="ARBA" id="ARBA00022692"/>
    </source>
</evidence>
<evidence type="ECO:0000256" key="2">
    <source>
        <dbReference type="ARBA" id="ARBA00007742"/>
    </source>
</evidence>
<feature type="domain" description="3-oxo-5-alpha-steroid 4-dehydrogenase C-terminal" evidence="7">
    <location>
        <begin position="150"/>
        <end position="290"/>
    </location>
</feature>
<proteinExistence type="inferred from homology"/>